<sequence length="261" mass="28814">MVVMVVGFLTVLIQGASRAGGIESVWSTAHTGGRMDVFDFDINPLRRHTFWTLTVGGTFTWLGIYGVNQSTIQRCISCKTEGHARWALYLNLLGLWIILFCAVVSGLIMYTFYSRCDPWSAGSVSAPDQLMPYFVMEILGAFPGLPGLFVACAFSGTLSTVAASINALATVTYEDFVSQCFRDLSNRAANWISKALCKYTQCVQDIKRGYAHNPNIDSVIWHESRFNHQEICLGGSWGSDRGHRTLVLGRCGGFHLSSTQQ</sequence>
<dbReference type="Gene3D" id="1.20.1730.10">
    <property type="entry name" value="Sodium/glucose cotransporter"/>
    <property type="match status" value="1"/>
</dbReference>
<evidence type="ECO:0000256" key="4">
    <source>
        <dbReference type="ARBA" id="ARBA00022475"/>
    </source>
</evidence>
<keyword evidence="8" id="KW-0406">Ion transport</keyword>
<comment type="similarity">
    <text evidence="2 11">Belongs to the sodium:solute symporter (SSF) (TC 2.A.21) family.</text>
</comment>
<evidence type="ECO:0000256" key="10">
    <source>
        <dbReference type="ARBA" id="ARBA00023201"/>
    </source>
</evidence>
<evidence type="ECO:0000313" key="14">
    <source>
        <dbReference type="Ensembl" id="ENSSRHP00000011581.1"/>
    </source>
</evidence>
<dbReference type="InterPro" id="IPR001734">
    <property type="entry name" value="Na/solute_symporter"/>
</dbReference>
<evidence type="ECO:0000256" key="6">
    <source>
        <dbReference type="ARBA" id="ARBA00022989"/>
    </source>
</evidence>
<evidence type="ECO:0000256" key="2">
    <source>
        <dbReference type="ARBA" id="ARBA00006434"/>
    </source>
</evidence>
<dbReference type="PROSITE" id="PS50283">
    <property type="entry name" value="NA_SOLUT_SYMP_3"/>
    <property type="match status" value="1"/>
</dbReference>
<evidence type="ECO:0000256" key="1">
    <source>
        <dbReference type="ARBA" id="ARBA00004651"/>
    </source>
</evidence>
<dbReference type="InterPro" id="IPR051163">
    <property type="entry name" value="Sodium:Solute_Symporter_SSF"/>
</dbReference>
<proteinExistence type="inferred from homology"/>
<dbReference type="GO" id="GO:0070062">
    <property type="term" value="C:extracellular exosome"/>
    <property type="evidence" value="ECO:0007669"/>
    <property type="project" value="TreeGrafter"/>
</dbReference>
<evidence type="ECO:0000256" key="8">
    <source>
        <dbReference type="ARBA" id="ARBA00023065"/>
    </source>
</evidence>
<feature type="signal peptide" evidence="13">
    <location>
        <begin position="1"/>
        <end position="19"/>
    </location>
</feature>
<keyword evidence="5 12" id="KW-0812">Transmembrane</keyword>
<keyword evidence="9 12" id="KW-0472">Membrane</keyword>
<evidence type="ECO:0000256" key="13">
    <source>
        <dbReference type="SAM" id="SignalP"/>
    </source>
</evidence>
<keyword evidence="10" id="KW-0739">Sodium transport</keyword>
<dbReference type="InterPro" id="IPR038377">
    <property type="entry name" value="Na/Glc_symporter_sf"/>
</dbReference>
<dbReference type="GO" id="GO:0005886">
    <property type="term" value="C:plasma membrane"/>
    <property type="evidence" value="ECO:0007669"/>
    <property type="project" value="UniProtKB-SubCell"/>
</dbReference>
<evidence type="ECO:0000256" key="12">
    <source>
        <dbReference type="SAM" id="Phobius"/>
    </source>
</evidence>
<dbReference type="GO" id="GO:0015293">
    <property type="term" value="F:symporter activity"/>
    <property type="evidence" value="ECO:0007669"/>
    <property type="project" value="TreeGrafter"/>
</dbReference>
<feature type="transmembrane region" description="Helical" evidence="12">
    <location>
        <begin position="88"/>
        <end position="113"/>
    </location>
</feature>
<evidence type="ECO:0000256" key="7">
    <source>
        <dbReference type="ARBA" id="ARBA00023053"/>
    </source>
</evidence>
<keyword evidence="6 12" id="KW-1133">Transmembrane helix</keyword>
<dbReference type="PANTHER" id="PTHR42985:SF15">
    <property type="entry name" value="SODIUM-COUPLED MONOCARBOXYLATE TRANSPORTER 2"/>
    <property type="match status" value="1"/>
</dbReference>
<feature type="chain" id="PRO_5025532525" evidence="13">
    <location>
        <begin position="20"/>
        <end position="261"/>
    </location>
</feature>
<evidence type="ECO:0000256" key="9">
    <source>
        <dbReference type="ARBA" id="ARBA00023136"/>
    </source>
</evidence>
<dbReference type="Proteomes" id="UP000472270">
    <property type="component" value="Unassembled WGS sequence"/>
</dbReference>
<dbReference type="PANTHER" id="PTHR42985">
    <property type="entry name" value="SODIUM-COUPLED MONOCARBOXYLATE TRANSPORTER"/>
    <property type="match status" value="1"/>
</dbReference>
<evidence type="ECO:0000313" key="15">
    <source>
        <dbReference type="Proteomes" id="UP000472270"/>
    </source>
</evidence>
<dbReference type="GO" id="GO:0006814">
    <property type="term" value="P:sodium ion transport"/>
    <property type="evidence" value="ECO:0007669"/>
    <property type="project" value="UniProtKB-KW"/>
</dbReference>
<organism evidence="14 15">
    <name type="scientific">Sinocyclocheilus rhinocerous</name>
    <dbReference type="NCBI Taxonomy" id="307959"/>
    <lineage>
        <taxon>Eukaryota</taxon>
        <taxon>Metazoa</taxon>
        <taxon>Chordata</taxon>
        <taxon>Craniata</taxon>
        <taxon>Vertebrata</taxon>
        <taxon>Euteleostomi</taxon>
        <taxon>Actinopterygii</taxon>
        <taxon>Neopterygii</taxon>
        <taxon>Teleostei</taxon>
        <taxon>Ostariophysi</taxon>
        <taxon>Cypriniformes</taxon>
        <taxon>Cyprinidae</taxon>
        <taxon>Cyprininae</taxon>
        <taxon>Sinocyclocheilus</taxon>
    </lineage>
</organism>
<dbReference type="AlphaFoldDB" id="A0A673G854"/>
<evidence type="ECO:0000256" key="11">
    <source>
        <dbReference type="RuleBase" id="RU362091"/>
    </source>
</evidence>
<dbReference type="Ensembl" id="ENSSRHT00000012024.1">
    <property type="protein sequence ID" value="ENSSRHP00000011581.1"/>
    <property type="gene ID" value="ENSSRHG00000006695.1"/>
</dbReference>
<keyword evidence="3" id="KW-0813">Transport</keyword>
<keyword evidence="7" id="KW-0915">Sodium</keyword>
<name>A0A673G854_9TELE</name>
<keyword evidence="13" id="KW-0732">Signal</keyword>
<comment type="subcellular location">
    <subcellularLocation>
        <location evidence="1">Cell membrane</location>
        <topology evidence="1">Multi-pass membrane protein</topology>
    </subcellularLocation>
</comment>
<feature type="transmembrane region" description="Helical" evidence="12">
    <location>
        <begin position="48"/>
        <end position="67"/>
    </location>
</feature>
<reference evidence="14" key="1">
    <citation type="submission" date="2025-08" db="UniProtKB">
        <authorList>
            <consortium name="Ensembl"/>
        </authorList>
    </citation>
    <scope>IDENTIFICATION</scope>
</reference>
<keyword evidence="4" id="KW-1003">Cell membrane</keyword>
<dbReference type="Pfam" id="PF00474">
    <property type="entry name" value="SSF"/>
    <property type="match status" value="1"/>
</dbReference>
<protein>
    <submittedName>
        <fullName evidence="14">Solute carrier family 5 member 12</fullName>
    </submittedName>
</protein>
<accession>A0A673G854</accession>
<keyword evidence="15" id="KW-1185">Reference proteome</keyword>
<evidence type="ECO:0000256" key="3">
    <source>
        <dbReference type="ARBA" id="ARBA00022448"/>
    </source>
</evidence>
<evidence type="ECO:0000256" key="5">
    <source>
        <dbReference type="ARBA" id="ARBA00022692"/>
    </source>
</evidence>
<reference evidence="14" key="2">
    <citation type="submission" date="2025-09" db="UniProtKB">
        <authorList>
            <consortium name="Ensembl"/>
        </authorList>
    </citation>
    <scope>IDENTIFICATION</scope>
</reference>
<feature type="transmembrane region" description="Helical" evidence="12">
    <location>
        <begin position="133"/>
        <end position="154"/>
    </location>
</feature>